<evidence type="ECO:0000313" key="1">
    <source>
        <dbReference type="EMBL" id="CAG8774180.1"/>
    </source>
</evidence>
<feature type="non-terminal residue" evidence="1">
    <location>
        <position position="60"/>
    </location>
</feature>
<dbReference type="EMBL" id="CAJVPS010054534">
    <property type="protein sequence ID" value="CAG8774180.1"/>
    <property type="molecule type" value="Genomic_DNA"/>
</dbReference>
<feature type="non-terminal residue" evidence="1">
    <location>
        <position position="1"/>
    </location>
</feature>
<dbReference type="AlphaFoldDB" id="A0A9N9NZD6"/>
<sequence length="60" mass="6836">NVNELYTKPYIYGILETAQDGVQYRDPDHVRLVVDTGMKMKDAIGGIVIKDPLRETKDKN</sequence>
<gene>
    <name evidence="1" type="ORF">ALEPTO_LOCUS14305</name>
</gene>
<comment type="caution">
    <text evidence="1">The sequence shown here is derived from an EMBL/GenBank/DDBJ whole genome shotgun (WGS) entry which is preliminary data.</text>
</comment>
<proteinExistence type="predicted"/>
<protein>
    <submittedName>
        <fullName evidence="1">3795_t:CDS:1</fullName>
    </submittedName>
</protein>
<keyword evidence="2" id="KW-1185">Reference proteome</keyword>
<name>A0A9N9NZD6_9GLOM</name>
<evidence type="ECO:0000313" key="2">
    <source>
        <dbReference type="Proteomes" id="UP000789508"/>
    </source>
</evidence>
<dbReference type="Proteomes" id="UP000789508">
    <property type="component" value="Unassembled WGS sequence"/>
</dbReference>
<accession>A0A9N9NZD6</accession>
<organism evidence="1 2">
    <name type="scientific">Ambispora leptoticha</name>
    <dbReference type="NCBI Taxonomy" id="144679"/>
    <lineage>
        <taxon>Eukaryota</taxon>
        <taxon>Fungi</taxon>
        <taxon>Fungi incertae sedis</taxon>
        <taxon>Mucoromycota</taxon>
        <taxon>Glomeromycotina</taxon>
        <taxon>Glomeromycetes</taxon>
        <taxon>Archaeosporales</taxon>
        <taxon>Ambisporaceae</taxon>
        <taxon>Ambispora</taxon>
    </lineage>
</organism>
<reference evidence="1" key="1">
    <citation type="submission" date="2021-06" db="EMBL/GenBank/DDBJ databases">
        <authorList>
            <person name="Kallberg Y."/>
            <person name="Tangrot J."/>
            <person name="Rosling A."/>
        </authorList>
    </citation>
    <scope>NUCLEOTIDE SEQUENCE</scope>
    <source>
        <strain evidence="1">FL130A</strain>
    </source>
</reference>